<sequence length="207" mass="23620">MAVYMPKRLKSPEKSVIAHEVSNLVRNYPDMIIHNPESQMYLVTTDVVLNDSPELSSLLNWASSLNRYPADAVLLYITQLVQSLRHDTMGYVAEFINKIALRSQLVAHQLIWNMQTNIYLDEEGRERDPTLGDTLESLIGVIRSSLSGPAKEFYEREFGFLEKITGIYGAIRTYPKGPERKKACLEEYTIVTNMVVEFHLLVRVGPN</sequence>
<feature type="domain" description="PIK helical" evidence="2">
    <location>
        <begin position="1"/>
        <end position="141"/>
    </location>
</feature>
<dbReference type="AlphaFoldDB" id="A0A8J2JWV6"/>
<dbReference type="Proteomes" id="UP000708208">
    <property type="component" value="Unassembled WGS sequence"/>
</dbReference>
<comment type="caution">
    <text evidence="3">The sequence shown here is derived from an EMBL/GenBank/DDBJ whole genome shotgun (WGS) entry which is preliminary data.</text>
</comment>
<dbReference type="PANTHER" id="PTHR10048">
    <property type="entry name" value="PHOSPHATIDYLINOSITOL KINASE"/>
    <property type="match status" value="1"/>
</dbReference>
<accession>A0A8J2JWV6</accession>
<evidence type="ECO:0000259" key="2">
    <source>
        <dbReference type="PROSITE" id="PS51545"/>
    </source>
</evidence>
<evidence type="ECO:0000313" key="3">
    <source>
        <dbReference type="EMBL" id="CAG7725573.1"/>
    </source>
</evidence>
<dbReference type="InterPro" id="IPR015433">
    <property type="entry name" value="PI3/4_kinase"/>
</dbReference>
<dbReference type="OrthoDB" id="6770091at2759"/>
<dbReference type="PROSITE" id="PS51545">
    <property type="entry name" value="PIK_HELICAL"/>
    <property type="match status" value="1"/>
</dbReference>
<comment type="similarity">
    <text evidence="1">Belongs to the PI3/PI4-kinase family. Type III PI4K subfamily.</text>
</comment>
<organism evidence="3 4">
    <name type="scientific">Allacma fusca</name>
    <dbReference type="NCBI Taxonomy" id="39272"/>
    <lineage>
        <taxon>Eukaryota</taxon>
        <taxon>Metazoa</taxon>
        <taxon>Ecdysozoa</taxon>
        <taxon>Arthropoda</taxon>
        <taxon>Hexapoda</taxon>
        <taxon>Collembola</taxon>
        <taxon>Symphypleona</taxon>
        <taxon>Sminthuridae</taxon>
        <taxon>Allacma</taxon>
    </lineage>
</organism>
<gene>
    <name evidence="3" type="ORF">AFUS01_LOCUS14526</name>
</gene>
<dbReference type="PANTHER" id="PTHR10048:SF15">
    <property type="entry name" value="PHOSPHATIDYLINOSITOL 4-KINASE ALPHA"/>
    <property type="match status" value="1"/>
</dbReference>
<dbReference type="GO" id="GO:0005737">
    <property type="term" value="C:cytoplasm"/>
    <property type="evidence" value="ECO:0007669"/>
    <property type="project" value="TreeGrafter"/>
</dbReference>
<proteinExistence type="inferred from homology"/>
<dbReference type="GO" id="GO:0046854">
    <property type="term" value="P:phosphatidylinositol phosphate biosynthetic process"/>
    <property type="evidence" value="ECO:0007669"/>
    <property type="project" value="InterPro"/>
</dbReference>
<dbReference type="Pfam" id="PF00613">
    <property type="entry name" value="PI3Ka"/>
    <property type="match status" value="1"/>
</dbReference>
<name>A0A8J2JWV6_9HEXA</name>
<dbReference type="GO" id="GO:0048015">
    <property type="term" value="P:phosphatidylinositol-mediated signaling"/>
    <property type="evidence" value="ECO:0007669"/>
    <property type="project" value="TreeGrafter"/>
</dbReference>
<evidence type="ECO:0000256" key="1">
    <source>
        <dbReference type="ARBA" id="ARBA00006209"/>
    </source>
</evidence>
<dbReference type="GO" id="GO:0005886">
    <property type="term" value="C:plasma membrane"/>
    <property type="evidence" value="ECO:0007669"/>
    <property type="project" value="TreeGrafter"/>
</dbReference>
<evidence type="ECO:0000313" key="4">
    <source>
        <dbReference type="Proteomes" id="UP000708208"/>
    </source>
</evidence>
<dbReference type="GO" id="GO:0004430">
    <property type="term" value="F:1-phosphatidylinositol 4-kinase activity"/>
    <property type="evidence" value="ECO:0007669"/>
    <property type="project" value="TreeGrafter"/>
</dbReference>
<reference evidence="3" key="1">
    <citation type="submission" date="2021-06" db="EMBL/GenBank/DDBJ databases">
        <authorList>
            <person name="Hodson N. C."/>
            <person name="Mongue J. A."/>
            <person name="Jaron S. K."/>
        </authorList>
    </citation>
    <scope>NUCLEOTIDE SEQUENCE</scope>
</reference>
<dbReference type="SMART" id="SM00145">
    <property type="entry name" value="PI3Ka"/>
    <property type="match status" value="1"/>
</dbReference>
<protein>
    <recommendedName>
        <fullName evidence="2">PIK helical domain-containing protein</fullName>
    </recommendedName>
</protein>
<keyword evidence="4" id="KW-1185">Reference proteome</keyword>
<dbReference type="InterPro" id="IPR001263">
    <property type="entry name" value="PI3K_accessory_dom"/>
</dbReference>
<dbReference type="EMBL" id="CAJVCH010124009">
    <property type="protein sequence ID" value="CAG7725573.1"/>
    <property type="molecule type" value="Genomic_DNA"/>
</dbReference>